<evidence type="ECO:0000313" key="6">
    <source>
        <dbReference type="Proteomes" id="UP000190166"/>
    </source>
</evidence>
<evidence type="ECO:0008006" key="7">
    <source>
        <dbReference type="Google" id="ProtNLM"/>
    </source>
</evidence>
<dbReference type="SUPFAM" id="SSF48208">
    <property type="entry name" value="Six-hairpin glycosidases"/>
    <property type="match status" value="1"/>
</dbReference>
<reference evidence="5 6" key="1">
    <citation type="submission" date="2017-02" db="EMBL/GenBank/DDBJ databases">
        <authorList>
            <person name="Peterson S.W."/>
        </authorList>
    </citation>
    <scope>NUCLEOTIDE SEQUENCE [LARGE SCALE GENOMIC DNA]</scope>
    <source>
        <strain evidence="5 6">DSM 18108</strain>
    </source>
</reference>
<organism evidence="5 6">
    <name type="scientific">Chitinophaga ginsengisegetis</name>
    <dbReference type="NCBI Taxonomy" id="393003"/>
    <lineage>
        <taxon>Bacteria</taxon>
        <taxon>Pseudomonadati</taxon>
        <taxon>Bacteroidota</taxon>
        <taxon>Chitinophagia</taxon>
        <taxon>Chitinophagales</taxon>
        <taxon>Chitinophagaceae</taxon>
        <taxon>Chitinophaga</taxon>
    </lineage>
</organism>
<feature type="domain" description="Non-reducing end beta-L-arabinofuranosidase-like GH127 catalytic" evidence="2">
    <location>
        <begin position="52"/>
        <end position="432"/>
    </location>
</feature>
<dbReference type="AlphaFoldDB" id="A0A1T5NA94"/>
<gene>
    <name evidence="5" type="ORF">SAMN05660461_0900</name>
</gene>
<dbReference type="GO" id="GO:0005975">
    <property type="term" value="P:carbohydrate metabolic process"/>
    <property type="evidence" value="ECO:0007669"/>
    <property type="project" value="InterPro"/>
</dbReference>
<evidence type="ECO:0000256" key="1">
    <source>
        <dbReference type="SAM" id="SignalP"/>
    </source>
</evidence>
<dbReference type="RefSeq" id="WP_079468205.1">
    <property type="nucleotide sequence ID" value="NZ_FUZZ01000001.1"/>
</dbReference>
<protein>
    <recommendedName>
        <fullName evidence="7">DUF1680 family protein</fullName>
    </recommendedName>
</protein>
<dbReference type="InterPro" id="IPR046544">
    <property type="entry name" value="GH146_SB_dom"/>
</dbReference>
<dbReference type="InterPro" id="IPR012878">
    <property type="entry name" value="Beta-AFase-like_GH127_cat"/>
</dbReference>
<dbReference type="EMBL" id="FUZZ01000001">
    <property type="protein sequence ID" value="SKC97387.1"/>
    <property type="molecule type" value="Genomic_DNA"/>
</dbReference>
<dbReference type="Pfam" id="PF20736">
    <property type="entry name" value="Glyco_hydro127M"/>
    <property type="match status" value="1"/>
</dbReference>
<dbReference type="PANTHER" id="PTHR31151">
    <property type="entry name" value="PROLINE-TRNA LIGASE (DUF1680)"/>
    <property type="match status" value="1"/>
</dbReference>
<dbReference type="STRING" id="393003.SAMN05660461_0900"/>
<evidence type="ECO:0000313" key="5">
    <source>
        <dbReference type="EMBL" id="SKC97387.1"/>
    </source>
</evidence>
<keyword evidence="6" id="KW-1185">Reference proteome</keyword>
<evidence type="ECO:0000259" key="2">
    <source>
        <dbReference type="Pfam" id="PF07944"/>
    </source>
</evidence>
<keyword evidence="1" id="KW-0732">Signal</keyword>
<feature type="chain" id="PRO_5013001871" description="DUF1680 family protein" evidence="1">
    <location>
        <begin position="24"/>
        <end position="789"/>
    </location>
</feature>
<evidence type="ECO:0000259" key="4">
    <source>
        <dbReference type="Pfam" id="PF20736"/>
    </source>
</evidence>
<accession>A0A1T5NA94</accession>
<sequence>MKRLIITGLLLAGSLPLYYSACAQSYVPEWKESKMKVLPTATIKAYPFPITEVTLLDGPFKTAMQADARYLLKIDPDRLLSAFRTNAGLPAKGKQYGGWETGGLAGHTMGHYLSACAMQYAATKDTAYLNRVNYLVSELALCQQNRRNGYIGAFPNDNKLWSEIAAGDIRSRGFDLNGGWSPWYTVHKIMAGLLDAWLYCNNAEALQVNKGIADWTGNIIKNLSEEQMQKMLICEYGGMAETLVNTYALSGDKKYLDLSYRFYDKRILDSLAIGKDILPGKHSNTQIPKAIASIRRYELNKDPKDAAIARYFWEVVTRDHSYANGGNSNYEYFGPARQLNEALTDNTTETCNTYNMLKLTRHLFALEPQARLMDYYEKALYNHILASQHHETGMMCYFVPLRMGGHKEYSDEFETFTCCVGSGMENHVKYGESIYYRGADGSLFVNLFIPSILEWKDKGIKVKQENNLPADNRVTLTVSTKKTTSFTLRIRKPVWARPGITLKVNGAEQSLQTDESGYFIITRSWKNNDQVTLTLPADVYTEALPDNPNRQALFYGPVLLSGILGEKEPDPVSGVPVLVTPNQQPGTWINRTDDHNTLLFRTAGTAQPKDVALTPFYQTRNEYYTVYWDVFTPQSWEEQQVKYAAAKKAQQELDARTTDILRPGEMQPERDHEFTGEKTSTEEEHGRKWRIAWPGGYFSFNMKVDPNSRHSLQCTYWGMDNRGRTFDIIVDGTTIATEDINKFKESRFYPVSYAIPEHLTKGKQSVNIRFVPKANNSAGPLYGCRMVRE</sequence>
<evidence type="ECO:0000259" key="3">
    <source>
        <dbReference type="Pfam" id="PF20620"/>
    </source>
</evidence>
<dbReference type="InterPro" id="IPR008928">
    <property type="entry name" value="6-hairpin_glycosidase_sf"/>
</dbReference>
<name>A0A1T5NA94_9BACT</name>
<dbReference type="Pfam" id="PF07944">
    <property type="entry name" value="Beta-AFase-like_GH127_cat"/>
    <property type="match status" value="1"/>
</dbReference>
<feature type="domain" description="Non-reducing end beta-L-arabinofuranosidase-like GH127 middle" evidence="4">
    <location>
        <begin position="443"/>
        <end position="536"/>
    </location>
</feature>
<dbReference type="Pfam" id="PF20620">
    <property type="entry name" value="DUF6805"/>
    <property type="match status" value="1"/>
</dbReference>
<dbReference type="Proteomes" id="UP000190166">
    <property type="component" value="Unassembled WGS sequence"/>
</dbReference>
<feature type="domain" description="Glycoside hydrolase GH146 substrate-binding" evidence="3">
    <location>
        <begin position="652"/>
        <end position="786"/>
    </location>
</feature>
<proteinExistence type="predicted"/>
<dbReference type="InterPro" id="IPR049046">
    <property type="entry name" value="Beta-AFase-like_GH127_middle"/>
</dbReference>
<dbReference type="PANTHER" id="PTHR31151:SF0">
    <property type="entry name" value="PROLINE-TRNA LIGASE (DUF1680)"/>
    <property type="match status" value="1"/>
</dbReference>
<feature type="signal peptide" evidence="1">
    <location>
        <begin position="1"/>
        <end position="23"/>
    </location>
</feature>